<gene>
    <name evidence="1" type="ORF">PHISCL_04961</name>
</gene>
<dbReference type="EMBL" id="MVGC01000155">
    <property type="protein sequence ID" value="RJE22700.1"/>
    <property type="molecule type" value="Genomic_DNA"/>
</dbReference>
<keyword evidence="2" id="KW-1185">Reference proteome</keyword>
<evidence type="ECO:0000313" key="2">
    <source>
        <dbReference type="Proteomes" id="UP000266188"/>
    </source>
</evidence>
<comment type="caution">
    <text evidence="1">The sequence shown here is derived from an EMBL/GenBank/DDBJ whole genome shotgun (WGS) entry which is preliminary data.</text>
</comment>
<protein>
    <submittedName>
        <fullName evidence="1">Uncharacterized protein</fullName>
    </submittedName>
</protein>
<dbReference type="Proteomes" id="UP000266188">
    <property type="component" value="Unassembled WGS sequence"/>
</dbReference>
<proteinExistence type="predicted"/>
<sequence length="68" mass="7676">MSGAAGRARWEHTLSKTFFRDVMAVEEMGRLTYKVVASGGHQSIIRVVKYDRVYMREGVKCGGYSSEE</sequence>
<reference evidence="2" key="1">
    <citation type="submission" date="2017-02" db="EMBL/GenBank/DDBJ databases">
        <authorList>
            <person name="Tafer H."/>
            <person name="Lopandic K."/>
        </authorList>
    </citation>
    <scope>NUCLEOTIDE SEQUENCE [LARGE SCALE GENOMIC DNA]</scope>
    <source>
        <strain evidence="2">CBS 366.77</strain>
    </source>
</reference>
<dbReference type="AlphaFoldDB" id="A0A3A2ZJE8"/>
<name>A0A3A2ZJE8_9EURO</name>
<organism evidence="1 2">
    <name type="scientific">Aspergillus sclerotialis</name>
    <dbReference type="NCBI Taxonomy" id="2070753"/>
    <lineage>
        <taxon>Eukaryota</taxon>
        <taxon>Fungi</taxon>
        <taxon>Dikarya</taxon>
        <taxon>Ascomycota</taxon>
        <taxon>Pezizomycotina</taxon>
        <taxon>Eurotiomycetes</taxon>
        <taxon>Eurotiomycetidae</taxon>
        <taxon>Eurotiales</taxon>
        <taxon>Aspergillaceae</taxon>
        <taxon>Aspergillus</taxon>
        <taxon>Aspergillus subgen. Polypaecilum</taxon>
    </lineage>
</organism>
<evidence type="ECO:0000313" key="1">
    <source>
        <dbReference type="EMBL" id="RJE22700.1"/>
    </source>
</evidence>
<accession>A0A3A2ZJE8</accession>